<dbReference type="RefSeq" id="WP_323468315.1">
    <property type="nucleotide sequence ID" value="NZ_JAWJAY010001384.1"/>
</dbReference>
<protein>
    <submittedName>
        <fullName evidence="1">Uncharacterized protein</fullName>
    </submittedName>
</protein>
<dbReference type="EMBL" id="JAWJAY010001384">
    <property type="protein sequence ID" value="MDV2888388.1"/>
    <property type="molecule type" value="Genomic_DNA"/>
</dbReference>
<reference evidence="1" key="1">
    <citation type="submission" date="2023-10" db="EMBL/GenBank/DDBJ databases">
        <title>Screening of Alkalihalophilus pseudofirmusBZ-TG-HK211 and Its Alleviation of Salt Stress on Rapeseed Growth.</title>
        <authorList>
            <person name="Zhao B."/>
            <person name="Guo T."/>
        </authorList>
    </citation>
    <scope>NUCLEOTIDE SEQUENCE</scope>
    <source>
        <strain evidence="1">BZ-TG-HK211</strain>
    </source>
</reference>
<accession>A0AAJ2NTN1</accession>
<dbReference type="Proteomes" id="UP001285636">
    <property type="component" value="Unassembled WGS sequence"/>
</dbReference>
<organism evidence="1 2">
    <name type="scientific">Alkalihalophilus pseudofirmus</name>
    <name type="common">Bacillus pseudofirmus</name>
    <dbReference type="NCBI Taxonomy" id="79885"/>
    <lineage>
        <taxon>Bacteria</taxon>
        <taxon>Bacillati</taxon>
        <taxon>Bacillota</taxon>
        <taxon>Bacilli</taxon>
        <taxon>Bacillales</taxon>
        <taxon>Bacillaceae</taxon>
        <taxon>Alkalihalophilus</taxon>
    </lineage>
</organism>
<feature type="non-terminal residue" evidence="1">
    <location>
        <position position="74"/>
    </location>
</feature>
<evidence type="ECO:0000313" key="2">
    <source>
        <dbReference type="Proteomes" id="UP001285636"/>
    </source>
</evidence>
<sequence>MIKKINELTKELTLADIPDNTTNIDAIPPLLRIKAKANDLILRYIMQHGFQPPVQGLDVSLPEGEVQPIGRIRV</sequence>
<evidence type="ECO:0000313" key="1">
    <source>
        <dbReference type="EMBL" id="MDV2888388.1"/>
    </source>
</evidence>
<gene>
    <name evidence="1" type="ORF">RYX45_24820</name>
</gene>
<comment type="caution">
    <text evidence="1">The sequence shown here is derived from an EMBL/GenBank/DDBJ whole genome shotgun (WGS) entry which is preliminary data.</text>
</comment>
<proteinExistence type="predicted"/>
<dbReference type="AlphaFoldDB" id="A0AAJ2NTN1"/>
<name>A0AAJ2NTN1_ALKPS</name>